<protein>
    <recommendedName>
        <fullName evidence="10">Purine nucleoside phosphorylase</fullName>
    </recommendedName>
</protein>
<dbReference type="NCBIfam" id="TIGR00726">
    <property type="entry name" value="peptidoglycan editing factor PgeF"/>
    <property type="match status" value="1"/>
</dbReference>
<evidence type="ECO:0000313" key="12">
    <source>
        <dbReference type="Proteomes" id="UP000306113"/>
    </source>
</evidence>
<dbReference type="Pfam" id="PF02578">
    <property type="entry name" value="Cu-oxidase_4"/>
    <property type="match status" value="1"/>
</dbReference>
<evidence type="ECO:0000256" key="3">
    <source>
        <dbReference type="ARBA" id="ARBA00022679"/>
    </source>
</evidence>
<keyword evidence="5" id="KW-0378">Hydrolase</keyword>
<comment type="similarity">
    <text evidence="2 10">Belongs to the purine nucleoside phosphorylase YfiH/LACC1 family.</text>
</comment>
<evidence type="ECO:0000256" key="5">
    <source>
        <dbReference type="ARBA" id="ARBA00022801"/>
    </source>
</evidence>
<comment type="caution">
    <text evidence="11">The sequence shown here is derived from an EMBL/GenBank/DDBJ whole genome shotgun (WGS) entry which is preliminary data.</text>
</comment>
<dbReference type="InterPro" id="IPR003730">
    <property type="entry name" value="Cu_polyphenol_OxRdtase"/>
</dbReference>
<dbReference type="GO" id="GO:0017061">
    <property type="term" value="F:S-methyl-5-thioadenosine phosphorylase activity"/>
    <property type="evidence" value="ECO:0007669"/>
    <property type="project" value="UniProtKB-EC"/>
</dbReference>
<evidence type="ECO:0000256" key="6">
    <source>
        <dbReference type="ARBA" id="ARBA00022833"/>
    </source>
</evidence>
<evidence type="ECO:0000256" key="7">
    <source>
        <dbReference type="ARBA" id="ARBA00047989"/>
    </source>
</evidence>
<dbReference type="PANTHER" id="PTHR30616">
    <property type="entry name" value="UNCHARACTERIZED PROTEIN YFIH"/>
    <property type="match status" value="1"/>
</dbReference>
<organism evidence="11 12">
    <name type="scientific">Thalassobius vesicularis</name>
    <dbReference type="NCBI Taxonomy" id="1294297"/>
    <lineage>
        <taxon>Bacteria</taxon>
        <taxon>Pseudomonadati</taxon>
        <taxon>Pseudomonadota</taxon>
        <taxon>Alphaproteobacteria</taxon>
        <taxon>Rhodobacterales</taxon>
        <taxon>Roseobacteraceae</taxon>
        <taxon>Thalassovita</taxon>
    </lineage>
</organism>
<comment type="catalytic activity">
    <reaction evidence="7">
        <text>adenosine + H2O + H(+) = inosine + NH4(+)</text>
        <dbReference type="Rhea" id="RHEA:24408"/>
        <dbReference type="ChEBI" id="CHEBI:15377"/>
        <dbReference type="ChEBI" id="CHEBI:15378"/>
        <dbReference type="ChEBI" id="CHEBI:16335"/>
        <dbReference type="ChEBI" id="CHEBI:17596"/>
        <dbReference type="ChEBI" id="CHEBI:28938"/>
        <dbReference type="EC" id="3.5.4.4"/>
    </reaction>
    <physiologicalReaction direction="left-to-right" evidence="7">
        <dbReference type="Rhea" id="RHEA:24409"/>
    </physiologicalReaction>
</comment>
<evidence type="ECO:0000313" key="11">
    <source>
        <dbReference type="EMBL" id="THD76430.1"/>
    </source>
</evidence>
<dbReference type="AlphaFoldDB" id="A0A4S3MCN1"/>
<gene>
    <name evidence="11" type="primary">pgeF</name>
    <name evidence="11" type="ORF">E7681_00900</name>
</gene>
<evidence type="ECO:0000256" key="10">
    <source>
        <dbReference type="RuleBase" id="RU361274"/>
    </source>
</evidence>
<evidence type="ECO:0000256" key="1">
    <source>
        <dbReference type="ARBA" id="ARBA00000553"/>
    </source>
</evidence>
<dbReference type="CDD" id="cd16833">
    <property type="entry name" value="YfiH"/>
    <property type="match status" value="1"/>
</dbReference>
<evidence type="ECO:0000256" key="4">
    <source>
        <dbReference type="ARBA" id="ARBA00022723"/>
    </source>
</evidence>
<keyword evidence="6" id="KW-0862">Zinc</keyword>
<keyword evidence="3" id="KW-0808">Transferase</keyword>
<dbReference type="PANTHER" id="PTHR30616:SF2">
    <property type="entry name" value="PURINE NUCLEOSIDE PHOSPHORYLASE LACC1"/>
    <property type="match status" value="1"/>
</dbReference>
<evidence type="ECO:0000256" key="8">
    <source>
        <dbReference type="ARBA" id="ARBA00048968"/>
    </source>
</evidence>
<dbReference type="Proteomes" id="UP000306113">
    <property type="component" value="Unassembled WGS sequence"/>
</dbReference>
<evidence type="ECO:0000256" key="9">
    <source>
        <dbReference type="ARBA" id="ARBA00049893"/>
    </source>
</evidence>
<dbReference type="InterPro" id="IPR038371">
    <property type="entry name" value="Cu_polyphenol_OxRdtase_sf"/>
</dbReference>
<keyword evidence="4" id="KW-0479">Metal-binding</keyword>
<dbReference type="SUPFAM" id="SSF64438">
    <property type="entry name" value="CNF1/YfiH-like putative cysteine hydrolases"/>
    <property type="match status" value="1"/>
</dbReference>
<dbReference type="GO" id="GO:0005507">
    <property type="term" value="F:copper ion binding"/>
    <property type="evidence" value="ECO:0007669"/>
    <property type="project" value="TreeGrafter"/>
</dbReference>
<comment type="catalytic activity">
    <reaction evidence="1">
        <text>inosine + phosphate = alpha-D-ribose 1-phosphate + hypoxanthine</text>
        <dbReference type="Rhea" id="RHEA:27646"/>
        <dbReference type="ChEBI" id="CHEBI:17368"/>
        <dbReference type="ChEBI" id="CHEBI:17596"/>
        <dbReference type="ChEBI" id="CHEBI:43474"/>
        <dbReference type="ChEBI" id="CHEBI:57720"/>
        <dbReference type="EC" id="2.4.2.1"/>
    </reaction>
    <physiologicalReaction direction="left-to-right" evidence="1">
        <dbReference type="Rhea" id="RHEA:27647"/>
    </physiologicalReaction>
</comment>
<comment type="catalytic activity">
    <reaction evidence="9">
        <text>S-methyl-5'-thioadenosine + phosphate = 5-(methylsulfanyl)-alpha-D-ribose 1-phosphate + adenine</text>
        <dbReference type="Rhea" id="RHEA:11852"/>
        <dbReference type="ChEBI" id="CHEBI:16708"/>
        <dbReference type="ChEBI" id="CHEBI:17509"/>
        <dbReference type="ChEBI" id="CHEBI:43474"/>
        <dbReference type="ChEBI" id="CHEBI:58533"/>
        <dbReference type="EC" id="2.4.2.28"/>
    </reaction>
    <physiologicalReaction direction="left-to-right" evidence="9">
        <dbReference type="Rhea" id="RHEA:11853"/>
    </physiologicalReaction>
</comment>
<accession>A0A4S3MCN1</accession>
<dbReference type="RefSeq" id="WP_136337374.1">
    <property type="nucleotide sequence ID" value="NZ_SSMD01000001.1"/>
</dbReference>
<name>A0A4S3MCN1_9RHOB</name>
<reference evidence="11 12" key="1">
    <citation type="submission" date="2019-04" db="EMBL/GenBank/DDBJ databases">
        <title>Draft genome sequence of Youngimonas vesicularis.</title>
        <authorList>
            <person name="Hameed A."/>
        </authorList>
    </citation>
    <scope>NUCLEOTIDE SEQUENCE [LARGE SCALE GENOMIC DNA]</scope>
    <source>
        <strain evidence="11 12">CC-AMW-E</strain>
    </source>
</reference>
<proteinExistence type="inferred from homology"/>
<dbReference type="EMBL" id="SSMD01000001">
    <property type="protein sequence ID" value="THD76430.1"/>
    <property type="molecule type" value="Genomic_DNA"/>
</dbReference>
<comment type="catalytic activity">
    <reaction evidence="8">
        <text>adenosine + phosphate = alpha-D-ribose 1-phosphate + adenine</text>
        <dbReference type="Rhea" id="RHEA:27642"/>
        <dbReference type="ChEBI" id="CHEBI:16335"/>
        <dbReference type="ChEBI" id="CHEBI:16708"/>
        <dbReference type="ChEBI" id="CHEBI:43474"/>
        <dbReference type="ChEBI" id="CHEBI:57720"/>
        <dbReference type="EC" id="2.4.2.1"/>
    </reaction>
    <physiologicalReaction direction="left-to-right" evidence="8">
        <dbReference type="Rhea" id="RHEA:27643"/>
    </physiologicalReaction>
</comment>
<dbReference type="InterPro" id="IPR011324">
    <property type="entry name" value="Cytotoxic_necrot_fac-like_cat"/>
</dbReference>
<dbReference type="GO" id="GO:0016787">
    <property type="term" value="F:hydrolase activity"/>
    <property type="evidence" value="ECO:0007669"/>
    <property type="project" value="UniProtKB-KW"/>
</dbReference>
<evidence type="ECO:0000256" key="2">
    <source>
        <dbReference type="ARBA" id="ARBA00007353"/>
    </source>
</evidence>
<sequence length="251" mass="26695">MTLEFLTSDLLRDTQHGFFTRKGGASSGIFSGLNCGFGSSDQREIVSINRTRVAGAMDVPPEALVTIHQTHSPDVVVVTQPGPQSGPADAMVSATPGIALGILTADCQPVLFADDSAGVIGAAHAGWRGALDGVLESTLDAMESLGATRANISAVIGPTISQRAYEVGPEFLAAFLAEAPDNARFFAKGQGDRMMFDLPSYGLHRLRTAGIGQAEWIGHCTYHDPDRFFSYRRTTHAGEADYGRLISVIRL</sequence>
<dbReference type="Gene3D" id="3.60.140.10">
    <property type="entry name" value="CNF1/YfiH-like putative cysteine hydrolases"/>
    <property type="match status" value="1"/>
</dbReference>
<keyword evidence="12" id="KW-1185">Reference proteome</keyword>
<dbReference type="OrthoDB" id="4279at2"/>